<dbReference type="Proteomes" id="UP000735874">
    <property type="component" value="Unassembled WGS sequence"/>
</dbReference>
<evidence type="ECO:0000313" key="4">
    <source>
        <dbReference type="Proteomes" id="UP000735874"/>
    </source>
</evidence>
<sequence>MLDDATIPAQTPIPRKDMVLDTMSGSTQYGAIDLMGGVYQILVREDDVSLMRSARSVGCSRNARSFAPSYFDDIFVHSRVERSMNDIEVRPQNLRQVFQVMRENH</sequence>
<evidence type="ECO:0000313" key="1">
    <source>
        <dbReference type="EMBL" id="KAG2865022.1"/>
    </source>
</evidence>
<gene>
    <name evidence="1" type="ORF">PC113_g4059</name>
    <name evidence="2" type="ORF">PC117_g824</name>
    <name evidence="3" type="ORF">PC118_g3493</name>
</gene>
<dbReference type="AlphaFoldDB" id="A0A8T0ZSJ9"/>
<dbReference type="InterPro" id="IPR043502">
    <property type="entry name" value="DNA/RNA_pol_sf"/>
</dbReference>
<dbReference type="Proteomes" id="UP000697107">
    <property type="component" value="Unassembled WGS sequence"/>
</dbReference>
<dbReference type="EMBL" id="RCMK01000008">
    <property type="protein sequence ID" value="KAG2954973.1"/>
    <property type="molecule type" value="Genomic_DNA"/>
</dbReference>
<name>A0A8T0ZSJ9_9STRA</name>
<proteinExistence type="predicted"/>
<protein>
    <submittedName>
        <fullName evidence="1">Uncharacterized protein</fullName>
    </submittedName>
</protein>
<dbReference type="EMBL" id="RCML01000060">
    <property type="protein sequence ID" value="KAG2994437.1"/>
    <property type="molecule type" value="Genomic_DNA"/>
</dbReference>
<evidence type="ECO:0000313" key="2">
    <source>
        <dbReference type="EMBL" id="KAG2954973.1"/>
    </source>
</evidence>
<comment type="caution">
    <text evidence="1">The sequence shown here is derived from an EMBL/GenBank/DDBJ whole genome shotgun (WGS) entry which is preliminary data.</text>
</comment>
<evidence type="ECO:0000313" key="3">
    <source>
        <dbReference type="EMBL" id="KAG2994437.1"/>
    </source>
</evidence>
<dbReference type="VEuPathDB" id="FungiDB:PC110_g720"/>
<dbReference type="SUPFAM" id="SSF56672">
    <property type="entry name" value="DNA/RNA polymerases"/>
    <property type="match status" value="1"/>
</dbReference>
<organism evidence="1 4">
    <name type="scientific">Phytophthora cactorum</name>
    <dbReference type="NCBI Taxonomy" id="29920"/>
    <lineage>
        <taxon>Eukaryota</taxon>
        <taxon>Sar</taxon>
        <taxon>Stramenopiles</taxon>
        <taxon>Oomycota</taxon>
        <taxon>Peronosporomycetes</taxon>
        <taxon>Peronosporales</taxon>
        <taxon>Peronosporaceae</taxon>
        <taxon>Phytophthora</taxon>
    </lineage>
</organism>
<accession>A0A8T0ZSJ9</accession>
<dbReference type="EMBL" id="RCMG01000067">
    <property type="protein sequence ID" value="KAG2865022.1"/>
    <property type="molecule type" value="Genomic_DNA"/>
</dbReference>
<dbReference type="Proteomes" id="UP000736787">
    <property type="component" value="Unassembled WGS sequence"/>
</dbReference>
<reference evidence="1" key="1">
    <citation type="submission" date="2018-10" db="EMBL/GenBank/DDBJ databases">
        <title>Effector identification in a new, highly contiguous assembly of the strawberry crown rot pathogen Phytophthora cactorum.</title>
        <authorList>
            <person name="Armitage A.D."/>
            <person name="Nellist C.F."/>
            <person name="Bates H."/>
            <person name="Vickerstaff R.J."/>
            <person name="Harrison R.J."/>
        </authorList>
    </citation>
    <scope>NUCLEOTIDE SEQUENCE</scope>
    <source>
        <strain evidence="1">15-7</strain>
        <strain evidence="2">4040</strain>
        <strain evidence="3">P415</strain>
    </source>
</reference>
<dbReference type="InterPro" id="IPR043128">
    <property type="entry name" value="Rev_trsase/Diguanyl_cyclase"/>
</dbReference>
<dbReference type="Gene3D" id="3.30.70.270">
    <property type="match status" value="1"/>
</dbReference>